<evidence type="ECO:0000313" key="3">
    <source>
        <dbReference type="EMBL" id="MCT2557411.1"/>
    </source>
</evidence>
<keyword evidence="2" id="KW-1133">Transmembrane helix</keyword>
<evidence type="ECO:0000256" key="2">
    <source>
        <dbReference type="SAM" id="Phobius"/>
    </source>
</evidence>
<feature type="transmembrane region" description="Helical" evidence="2">
    <location>
        <begin position="52"/>
        <end position="72"/>
    </location>
</feature>
<dbReference type="AlphaFoldDB" id="A0A9X2VZR7"/>
<feature type="transmembrane region" description="Helical" evidence="2">
    <location>
        <begin position="26"/>
        <end position="45"/>
    </location>
</feature>
<name>A0A9X2VZR7_9SPHN</name>
<keyword evidence="2" id="KW-0812">Transmembrane</keyword>
<proteinExistence type="predicted"/>
<feature type="transmembrane region" description="Helical" evidence="2">
    <location>
        <begin position="78"/>
        <end position="98"/>
    </location>
</feature>
<evidence type="ECO:0000256" key="1">
    <source>
        <dbReference type="SAM" id="MobiDB-lite"/>
    </source>
</evidence>
<keyword evidence="4" id="KW-1185">Reference proteome</keyword>
<evidence type="ECO:0000313" key="4">
    <source>
        <dbReference type="Proteomes" id="UP001142648"/>
    </source>
</evidence>
<feature type="region of interest" description="Disordered" evidence="1">
    <location>
        <begin position="175"/>
        <end position="198"/>
    </location>
</feature>
<dbReference type="Proteomes" id="UP001142648">
    <property type="component" value="Unassembled WGS sequence"/>
</dbReference>
<accession>A0A9X2VZR7</accession>
<dbReference type="RefSeq" id="WP_259960179.1">
    <property type="nucleotide sequence ID" value="NZ_JAOAMV010000001.1"/>
</dbReference>
<gene>
    <name evidence="3" type="ORF">N0B51_00305</name>
</gene>
<sequence>MRIIQRLNPGPGIADFWTEFKRPNPYRWPILAGSTLLTGSLLFLLTDRAVSLNWIAGGALALVGGGALAAMIAERVKIRLGILLLASIVPAFIFWQFVKERWRIPPPPPEVTYISTFEAGRSDDEIAASNRVNQARQDRLRAEQARREEEARDAYRALGRASGLDVDAMERRIAQQEAAERAAGRADDRERAVARPPQ</sequence>
<comment type="caution">
    <text evidence="3">The sequence shown here is derived from an EMBL/GenBank/DDBJ whole genome shotgun (WGS) entry which is preliminary data.</text>
</comment>
<reference evidence="3" key="1">
    <citation type="submission" date="2022-09" db="EMBL/GenBank/DDBJ databases">
        <title>The genome sequence of Tsuneonella sp. YG55.</title>
        <authorList>
            <person name="Liu Y."/>
        </authorList>
    </citation>
    <scope>NUCLEOTIDE SEQUENCE</scope>
    <source>
        <strain evidence="3">YG55</strain>
    </source>
</reference>
<protein>
    <submittedName>
        <fullName evidence="3">Uncharacterized protein</fullName>
    </submittedName>
</protein>
<keyword evidence="2" id="KW-0472">Membrane</keyword>
<organism evidence="3 4">
    <name type="scientific">Tsuneonella litorea</name>
    <dbReference type="NCBI Taxonomy" id="2976475"/>
    <lineage>
        <taxon>Bacteria</taxon>
        <taxon>Pseudomonadati</taxon>
        <taxon>Pseudomonadota</taxon>
        <taxon>Alphaproteobacteria</taxon>
        <taxon>Sphingomonadales</taxon>
        <taxon>Erythrobacteraceae</taxon>
        <taxon>Tsuneonella</taxon>
    </lineage>
</organism>
<dbReference type="EMBL" id="JAOAMV010000001">
    <property type="protein sequence ID" value="MCT2557411.1"/>
    <property type="molecule type" value="Genomic_DNA"/>
</dbReference>